<accession>A0A562RLV1</accession>
<dbReference type="InterPro" id="IPR000531">
    <property type="entry name" value="Beta-barrel_TonB"/>
</dbReference>
<keyword evidence="3 12" id="KW-0813">Transport</keyword>
<dbReference type="Pfam" id="PF00593">
    <property type="entry name" value="TonB_dep_Rec_b-barrel"/>
    <property type="match status" value="1"/>
</dbReference>
<evidence type="ECO:0000313" key="18">
    <source>
        <dbReference type="Proteomes" id="UP000318431"/>
    </source>
</evidence>
<dbReference type="Gene3D" id="2.40.170.20">
    <property type="entry name" value="TonB-dependent receptor, beta-barrel domain"/>
    <property type="match status" value="1"/>
</dbReference>
<evidence type="ECO:0000256" key="9">
    <source>
        <dbReference type="ARBA" id="ARBA00023136"/>
    </source>
</evidence>
<dbReference type="InterPro" id="IPR037066">
    <property type="entry name" value="Plug_dom_sf"/>
</dbReference>
<dbReference type="SUPFAM" id="SSF56935">
    <property type="entry name" value="Porins"/>
    <property type="match status" value="1"/>
</dbReference>
<dbReference type="AlphaFoldDB" id="A0A562RLV1"/>
<evidence type="ECO:0000256" key="2">
    <source>
        <dbReference type="ARBA" id="ARBA00009810"/>
    </source>
</evidence>
<dbReference type="PROSITE" id="PS51257">
    <property type="entry name" value="PROKAR_LIPOPROTEIN"/>
    <property type="match status" value="1"/>
</dbReference>
<evidence type="ECO:0000256" key="7">
    <source>
        <dbReference type="ARBA" id="ARBA00023065"/>
    </source>
</evidence>
<keyword evidence="4 12" id="KW-1134">Transmembrane beta strand</keyword>
<evidence type="ECO:0000256" key="14">
    <source>
        <dbReference type="SAM" id="SignalP"/>
    </source>
</evidence>
<keyword evidence="10 17" id="KW-0675">Receptor</keyword>
<name>A0A562RLV1_9BURK</name>
<keyword evidence="18" id="KW-1185">Reference proteome</keyword>
<dbReference type="GO" id="GO:0044718">
    <property type="term" value="P:siderophore transmembrane transport"/>
    <property type="evidence" value="ECO:0007669"/>
    <property type="project" value="TreeGrafter"/>
</dbReference>
<dbReference type="GO" id="GO:0009279">
    <property type="term" value="C:cell outer membrane"/>
    <property type="evidence" value="ECO:0007669"/>
    <property type="project" value="UniProtKB-SubCell"/>
</dbReference>
<evidence type="ECO:0000256" key="3">
    <source>
        <dbReference type="ARBA" id="ARBA00022448"/>
    </source>
</evidence>
<feature type="chain" id="PRO_5021809611" evidence="14">
    <location>
        <begin position="29"/>
        <end position="773"/>
    </location>
</feature>
<gene>
    <name evidence="17" type="ORF">IP91_01080</name>
</gene>
<keyword evidence="8 13" id="KW-0798">TonB box</keyword>
<evidence type="ECO:0000256" key="12">
    <source>
        <dbReference type="PROSITE-ProRule" id="PRU01360"/>
    </source>
</evidence>
<dbReference type="CDD" id="cd01347">
    <property type="entry name" value="ligand_gated_channel"/>
    <property type="match status" value="1"/>
</dbReference>
<feature type="domain" description="TonB-dependent receptor-like beta-barrel" evidence="15">
    <location>
        <begin position="324"/>
        <end position="749"/>
    </location>
</feature>
<dbReference type="Gene3D" id="2.170.130.10">
    <property type="entry name" value="TonB-dependent receptor, plug domain"/>
    <property type="match status" value="1"/>
</dbReference>
<dbReference type="EMBL" id="VLLB01000001">
    <property type="protein sequence ID" value="TWI70002.1"/>
    <property type="molecule type" value="Genomic_DNA"/>
</dbReference>
<comment type="caution">
    <text evidence="17">The sequence shown here is derived from an EMBL/GenBank/DDBJ whole genome shotgun (WGS) entry which is preliminary data.</text>
</comment>
<evidence type="ECO:0000256" key="5">
    <source>
        <dbReference type="ARBA" id="ARBA00022692"/>
    </source>
</evidence>
<dbReference type="PROSITE" id="PS52016">
    <property type="entry name" value="TONB_DEPENDENT_REC_3"/>
    <property type="match status" value="1"/>
</dbReference>
<dbReference type="GO" id="GO:0015344">
    <property type="term" value="F:siderophore uptake transmembrane transporter activity"/>
    <property type="evidence" value="ECO:0007669"/>
    <property type="project" value="TreeGrafter"/>
</dbReference>
<sequence length="773" mass="84233">MPKKMKTFRRPLALAISFGLASCFPVQAAEPDETDAVPSVTVAGSRGPLDPDLPATSVSRTREELLQQQNVFNPEDALRNLPSMTIRKRYSGDRNALVGGRSFSTSQAPRALVLMDGYLLSNFLGRFDAPRWNMVAPEEIARVDVLYGPFSALYTGNSMGTTIAFTTVKPTGFMGSARLASQVQAYDNYGLKDRYRNYQGSLLLGDRLASGAWYKLMANHQDSTSQPMQYYGVNASAAGVFTRPSGNAVAVPVTGIVYDTGPTGLRRAVFGANAGAIDHTKQDTVKATFGYDFASGISAEGFVAWWQNDSVNTNASLLRDAAGNTVWSGRVSSAGNVFDLPANTFAPFDREERHLQTGLTLKTTNRTGWNASAVMTRYRILEDTQRNAGVADPYAAAGGSGSAVLRDGTGFRTLDLQARYVPTAGDWTGGAHTLTVGLHASDYALHQVTRNLADWRNAAGVQTQYMGGRTKLSGLYAQDAWRFLPAWTATLGLRLERWKASDGVQRFTNGPSTDYARRSDNATSPKLSVTWATTPDLDLRVSAGKGTRFPTVAELFQGTQSGASIIVADPDLKPERSTALEITADQRFSHGSARATLFQDDVRDTIWTQLNLAVFPNVTNNQNVGRVRTRGLELAGVADRLGIDGLSLDASIGWSKAVILENANYQPSVGRIWVRVPRVRSTTTLVYAPTPLWSAAATWRYSGRQFNEINNSDINPDVYGGLSRQKQLDLRLRFLPARQVELAAGIDNVNDGRAYQSHPFPGRTFFAEARYAF</sequence>
<keyword evidence="11 12" id="KW-0998">Cell outer membrane</keyword>
<evidence type="ECO:0000256" key="4">
    <source>
        <dbReference type="ARBA" id="ARBA00022452"/>
    </source>
</evidence>
<dbReference type="Proteomes" id="UP000318431">
    <property type="component" value="Unassembled WGS sequence"/>
</dbReference>
<feature type="domain" description="TonB-dependent receptor plug" evidence="16">
    <location>
        <begin position="56"/>
        <end position="160"/>
    </location>
</feature>
<proteinExistence type="inferred from homology"/>
<comment type="subcellular location">
    <subcellularLocation>
        <location evidence="1 12">Cell outer membrane</location>
        <topology evidence="1 12">Multi-pass membrane protein</topology>
    </subcellularLocation>
</comment>
<dbReference type="InterPro" id="IPR036942">
    <property type="entry name" value="Beta-barrel_TonB_sf"/>
</dbReference>
<evidence type="ECO:0000256" key="6">
    <source>
        <dbReference type="ARBA" id="ARBA00022729"/>
    </source>
</evidence>
<evidence type="ECO:0000259" key="15">
    <source>
        <dbReference type="Pfam" id="PF00593"/>
    </source>
</evidence>
<dbReference type="Pfam" id="PF07715">
    <property type="entry name" value="Plug"/>
    <property type="match status" value="1"/>
</dbReference>
<evidence type="ECO:0000256" key="8">
    <source>
        <dbReference type="ARBA" id="ARBA00023077"/>
    </source>
</evidence>
<dbReference type="InterPro" id="IPR012910">
    <property type="entry name" value="Plug_dom"/>
</dbReference>
<dbReference type="PANTHER" id="PTHR30069">
    <property type="entry name" value="TONB-DEPENDENT OUTER MEMBRANE RECEPTOR"/>
    <property type="match status" value="1"/>
</dbReference>
<evidence type="ECO:0000313" key="17">
    <source>
        <dbReference type="EMBL" id="TWI70002.1"/>
    </source>
</evidence>
<evidence type="ECO:0000256" key="13">
    <source>
        <dbReference type="RuleBase" id="RU003357"/>
    </source>
</evidence>
<evidence type="ECO:0000256" key="10">
    <source>
        <dbReference type="ARBA" id="ARBA00023170"/>
    </source>
</evidence>
<evidence type="ECO:0000259" key="16">
    <source>
        <dbReference type="Pfam" id="PF07715"/>
    </source>
</evidence>
<keyword evidence="7" id="KW-0406">Ion transport</keyword>
<keyword evidence="5 12" id="KW-0812">Transmembrane</keyword>
<evidence type="ECO:0000256" key="1">
    <source>
        <dbReference type="ARBA" id="ARBA00004571"/>
    </source>
</evidence>
<feature type="signal peptide" evidence="14">
    <location>
        <begin position="1"/>
        <end position="28"/>
    </location>
</feature>
<organism evidence="17 18">
    <name type="scientific">Pseudoduganella lurida</name>
    <dbReference type="NCBI Taxonomy" id="1036180"/>
    <lineage>
        <taxon>Bacteria</taxon>
        <taxon>Pseudomonadati</taxon>
        <taxon>Pseudomonadota</taxon>
        <taxon>Betaproteobacteria</taxon>
        <taxon>Burkholderiales</taxon>
        <taxon>Oxalobacteraceae</taxon>
        <taxon>Telluria group</taxon>
        <taxon>Pseudoduganella</taxon>
    </lineage>
</organism>
<dbReference type="InterPro" id="IPR039426">
    <property type="entry name" value="TonB-dep_rcpt-like"/>
</dbReference>
<evidence type="ECO:0000256" key="11">
    <source>
        <dbReference type="ARBA" id="ARBA00023237"/>
    </source>
</evidence>
<keyword evidence="6 14" id="KW-0732">Signal</keyword>
<dbReference type="PANTHER" id="PTHR30069:SF53">
    <property type="entry name" value="COLICIN I RECEPTOR-RELATED"/>
    <property type="match status" value="1"/>
</dbReference>
<reference evidence="17 18" key="1">
    <citation type="journal article" date="2015" name="Stand. Genomic Sci.">
        <title>Genomic Encyclopedia of Bacterial and Archaeal Type Strains, Phase III: the genomes of soil and plant-associated and newly described type strains.</title>
        <authorList>
            <person name="Whitman W.B."/>
            <person name="Woyke T."/>
            <person name="Klenk H.P."/>
            <person name="Zhou Y."/>
            <person name="Lilburn T.G."/>
            <person name="Beck B.J."/>
            <person name="De Vos P."/>
            <person name="Vandamme P."/>
            <person name="Eisen J.A."/>
            <person name="Garrity G."/>
            <person name="Hugenholtz P."/>
            <person name="Kyrpides N.C."/>
        </authorList>
    </citation>
    <scope>NUCLEOTIDE SEQUENCE [LARGE SCALE GENOMIC DNA]</scope>
    <source>
        <strain evidence="17 18">CGMCC 1.10822</strain>
    </source>
</reference>
<comment type="similarity">
    <text evidence="2 12 13">Belongs to the TonB-dependent receptor family.</text>
</comment>
<keyword evidence="9 12" id="KW-0472">Membrane</keyword>
<protein>
    <submittedName>
        <fullName evidence="17">Iron complex outermembrane receptor protein</fullName>
    </submittedName>
</protein>